<dbReference type="InterPro" id="IPR029510">
    <property type="entry name" value="Ald_DH_CS_GLU"/>
</dbReference>
<dbReference type="CDD" id="cd07089">
    <property type="entry name" value="ALDH_CddD-AldA-like"/>
    <property type="match status" value="1"/>
</dbReference>
<dbReference type="PROSITE" id="PS00687">
    <property type="entry name" value="ALDEHYDE_DEHYDR_GLU"/>
    <property type="match status" value="1"/>
</dbReference>
<gene>
    <name evidence="6" type="ORF">A9X01_06510</name>
</gene>
<dbReference type="Gene3D" id="3.40.605.10">
    <property type="entry name" value="Aldehyde Dehydrogenase, Chain A, domain 1"/>
    <property type="match status" value="1"/>
</dbReference>
<dbReference type="EMBL" id="LZKQ01000324">
    <property type="protein sequence ID" value="OBI73306.1"/>
    <property type="molecule type" value="Genomic_DNA"/>
</dbReference>
<dbReference type="PANTHER" id="PTHR42804">
    <property type="entry name" value="ALDEHYDE DEHYDROGENASE"/>
    <property type="match status" value="1"/>
</dbReference>
<dbReference type="OrthoDB" id="6882680at2"/>
<keyword evidence="2 4" id="KW-0560">Oxidoreductase</keyword>
<organism evidence="6 7">
    <name type="scientific">Mycobacterium asiaticum</name>
    <dbReference type="NCBI Taxonomy" id="1790"/>
    <lineage>
        <taxon>Bacteria</taxon>
        <taxon>Bacillati</taxon>
        <taxon>Actinomycetota</taxon>
        <taxon>Actinomycetes</taxon>
        <taxon>Mycobacteriales</taxon>
        <taxon>Mycobacteriaceae</taxon>
        <taxon>Mycobacterium</taxon>
    </lineage>
</organism>
<evidence type="ECO:0000256" key="4">
    <source>
        <dbReference type="RuleBase" id="RU003345"/>
    </source>
</evidence>
<proteinExistence type="inferred from homology"/>
<dbReference type="InterPro" id="IPR016161">
    <property type="entry name" value="Ald_DH/histidinol_DH"/>
</dbReference>
<accession>A0A1A3BIT2</accession>
<name>A0A1A3BIT2_MYCAS</name>
<dbReference type="Proteomes" id="UP000093795">
    <property type="component" value="Unassembled WGS sequence"/>
</dbReference>
<dbReference type="FunFam" id="3.40.605.10:FF:000007">
    <property type="entry name" value="NAD/NADP-dependent betaine aldehyde dehydrogenase"/>
    <property type="match status" value="1"/>
</dbReference>
<dbReference type="SUPFAM" id="SSF53720">
    <property type="entry name" value="ALDH-like"/>
    <property type="match status" value="1"/>
</dbReference>
<protein>
    <submittedName>
        <fullName evidence="6">Aldehyde dehydrogenase</fullName>
    </submittedName>
</protein>
<dbReference type="Gene3D" id="3.40.309.10">
    <property type="entry name" value="Aldehyde Dehydrogenase, Chain A, domain 2"/>
    <property type="match status" value="1"/>
</dbReference>
<evidence type="ECO:0000256" key="2">
    <source>
        <dbReference type="ARBA" id="ARBA00023002"/>
    </source>
</evidence>
<evidence type="ECO:0000256" key="1">
    <source>
        <dbReference type="ARBA" id="ARBA00009986"/>
    </source>
</evidence>
<evidence type="ECO:0000313" key="7">
    <source>
        <dbReference type="Proteomes" id="UP000093795"/>
    </source>
</evidence>
<dbReference type="InterPro" id="IPR016163">
    <property type="entry name" value="Ald_DH_C"/>
</dbReference>
<evidence type="ECO:0000313" key="6">
    <source>
        <dbReference type="EMBL" id="OBI73306.1"/>
    </source>
</evidence>
<reference evidence="6 7" key="1">
    <citation type="submission" date="2016-06" db="EMBL/GenBank/DDBJ databases">
        <authorList>
            <person name="Kjaerup R.B."/>
            <person name="Dalgaard T.S."/>
            <person name="Juul-Madsen H.R."/>
        </authorList>
    </citation>
    <scope>NUCLEOTIDE SEQUENCE [LARGE SCALE GENOMIC DNA]</scope>
    <source>
        <strain evidence="6 7">1081914.2</strain>
    </source>
</reference>
<evidence type="ECO:0000259" key="5">
    <source>
        <dbReference type="Pfam" id="PF00171"/>
    </source>
</evidence>
<dbReference type="RefSeq" id="WP_065123589.1">
    <property type="nucleotide sequence ID" value="NZ_LZKQ01000324.1"/>
</dbReference>
<dbReference type="STRING" id="1790.A5645_14790"/>
<evidence type="ECO:0000256" key="3">
    <source>
        <dbReference type="PROSITE-ProRule" id="PRU10007"/>
    </source>
</evidence>
<dbReference type="InterPro" id="IPR015590">
    <property type="entry name" value="Aldehyde_DH_dom"/>
</dbReference>
<dbReference type="GO" id="GO:0016620">
    <property type="term" value="F:oxidoreductase activity, acting on the aldehyde or oxo group of donors, NAD or NADP as acceptor"/>
    <property type="evidence" value="ECO:0007669"/>
    <property type="project" value="InterPro"/>
</dbReference>
<comment type="caution">
    <text evidence="6">The sequence shown here is derived from an EMBL/GenBank/DDBJ whole genome shotgun (WGS) entry which is preliminary data.</text>
</comment>
<dbReference type="AlphaFoldDB" id="A0A1A3BIT2"/>
<dbReference type="InterPro" id="IPR016162">
    <property type="entry name" value="Ald_DH_N"/>
</dbReference>
<sequence length="491" mass="51533">MTAPQATELPGLIDTYQLYIDGRWVEPENGRYEDISPATEQVIATAPDASAEQVGAAIGAARRAFDEGPWADMTAADRGNCLSQLGDALLKHADEFFALSQLEWGCIANERIMQVDGAAFMSMHAAQLATQLADEEVTGIGAGTTLLRHAPLGVVSVLTPWNFPHCLNVMKLNHALAAGNTVVLKPSPLTPLAGLALARIIDEHTDFPPGVVNVVTPSGVDAARLLTTDPRVDMVSFTGSTVVGRQVMSAAGDTLKRLLLELGGKSACIILDDAQVTDEMLQQMLFDCCSLHAGQACILHSRLLLPDSLHDDVVDRLAALARAVKVGDPTDPDVQMGPLISDAQRGRVEAHIAGALDDGARLVTGGGRPAGLDVGYYVEPTILDAVQPDSVIAQEEVFGPVLSVIRYRDDDDAVAIANNSRYGLSGSVYGGDVDRAVGVARRIRTGQIAVNGVGPGAAPFGGFKLSGLGREGGGIGGLHQYMEPMAIGVPL</sequence>
<comment type="similarity">
    <text evidence="1 4">Belongs to the aldehyde dehydrogenase family.</text>
</comment>
<dbReference type="eggNOG" id="COG1012">
    <property type="taxonomic scope" value="Bacteria"/>
</dbReference>
<dbReference type="Pfam" id="PF00171">
    <property type="entry name" value="Aldedh"/>
    <property type="match status" value="1"/>
</dbReference>
<feature type="active site" evidence="3">
    <location>
        <position position="261"/>
    </location>
</feature>
<feature type="domain" description="Aldehyde dehydrogenase" evidence="5">
    <location>
        <begin position="24"/>
        <end position="484"/>
    </location>
</feature>
<dbReference type="PANTHER" id="PTHR42804:SF1">
    <property type="entry name" value="ALDEHYDE DEHYDROGENASE-RELATED"/>
    <property type="match status" value="1"/>
</dbReference>